<dbReference type="AlphaFoldDB" id="A0A7Z7HQY8"/>
<gene>
    <name evidence="2" type="ORF">SDENCHOL_10465</name>
</gene>
<dbReference type="Proteomes" id="UP000242886">
    <property type="component" value="Chromosome SDENCHOL"/>
</dbReference>
<sequence>MTYRVRFTEAAEADLVRLYEFILERDATDWALAERALAAIRAGMSILEQTPFSCRKAATDTPFLRELLIPFGAAGYVALFEIDDAETVTVLAVRHQRESDYL</sequence>
<dbReference type="InterPro" id="IPR035093">
    <property type="entry name" value="RelE/ParE_toxin_dom_sf"/>
</dbReference>
<evidence type="ECO:0000256" key="1">
    <source>
        <dbReference type="ARBA" id="ARBA00022649"/>
    </source>
</evidence>
<keyword evidence="3" id="KW-1185">Reference proteome</keyword>
<dbReference type="Gene3D" id="3.30.2310.20">
    <property type="entry name" value="RelE-like"/>
    <property type="match status" value="1"/>
</dbReference>
<evidence type="ECO:0000313" key="3">
    <source>
        <dbReference type="Proteomes" id="UP000242886"/>
    </source>
</evidence>
<dbReference type="InterPro" id="IPR007712">
    <property type="entry name" value="RelE/ParE_toxin"/>
</dbReference>
<reference evidence="2" key="1">
    <citation type="submission" date="2017-03" db="EMBL/GenBank/DDBJ databases">
        <authorList>
            <consortium name="AG Boll"/>
        </authorList>
    </citation>
    <scope>NUCLEOTIDE SEQUENCE [LARGE SCALE GENOMIC DNA]</scope>
    <source>
        <strain evidence="2">Chol</strain>
    </source>
</reference>
<evidence type="ECO:0000313" key="2">
    <source>
        <dbReference type="EMBL" id="SMB21991.1"/>
    </source>
</evidence>
<dbReference type="RefSeq" id="WP_154715867.1">
    <property type="nucleotide sequence ID" value="NZ_LT837803.1"/>
</dbReference>
<accession>A0A7Z7HQY8</accession>
<organism evidence="2 3">
    <name type="scientific">Sterolibacterium denitrificans</name>
    <dbReference type="NCBI Taxonomy" id="157592"/>
    <lineage>
        <taxon>Bacteria</taxon>
        <taxon>Pseudomonadati</taxon>
        <taxon>Pseudomonadota</taxon>
        <taxon>Betaproteobacteria</taxon>
        <taxon>Nitrosomonadales</taxon>
        <taxon>Sterolibacteriaceae</taxon>
        <taxon>Sterolibacterium</taxon>
    </lineage>
</organism>
<name>A0A7Z7HQY8_9PROT</name>
<keyword evidence="1" id="KW-1277">Toxin-antitoxin system</keyword>
<dbReference type="EMBL" id="LT837803">
    <property type="protein sequence ID" value="SMB21991.1"/>
    <property type="molecule type" value="Genomic_DNA"/>
</dbReference>
<proteinExistence type="predicted"/>
<dbReference type="Pfam" id="PF05016">
    <property type="entry name" value="ParE_toxin"/>
    <property type="match status" value="1"/>
</dbReference>
<protein>
    <submittedName>
        <fullName evidence="2">Plasmid stabilization system protein</fullName>
    </submittedName>
</protein>